<comment type="caution">
    <text evidence="1">The sequence shown here is derived from an EMBL/GenBank/DDBJ whole genome shotgun (WGS) entry which is preliminary data.</text>
</comment>
<sequence length="91" mass="10735">MKPVPKILLERHGELIQSEGVTVVSHIQRQVGEWVVQTLMIKDCDVPFKYKRPQRFKSLLDHKVNLIYYPAKEVVGGFEIEIMQVVRVRRY</sequence>
<gene>
    <name evidence="1" type="ORF">AWJ07_12650</name>
</gene>
<evidence type="ECO:0000313" key="1">
    <source>
        <dbReference type="EMBL" id="KVX02737.1"/>
    </source>
</evidence>
<accession>A0A119D0D0</accession>
<dbReference type="GeneID" id="41837290"/>
<name>A0A119D0D0_SHEFR</name>
<dbReference type="EMBL" id="LRDC01000010">
    <property type="protein sequence ID" value="KVX02737.1"/>
    <property type="molecule type" value="Genomic_DNA"/>
</dbReference>
<protein>
    <submittedName>
        <fullName evidence="1">Uncharacterized protein</fullName>
    </submittedName>
</protein>
<dbReference type="RefSeq" id="WP_011637386.1">
    <property type="nucleotide sequence ID" value="NZ_JBBMQR010000021.1"/>
</dbReference>
<reference evidence="1 2" key="1">
    <citation type="submission" date="2016-01" db="EMBL/GenBank/DDBJ databases">
        <title>Draft genome of the antarctic isolate Shewanella frigidimarina Ag06-30.</title>
        <authorList>
            <person name="Parmeciano Di Noto G."/>
            <person name="Vazquez S."/>
            <person name="Mac Cormack W."/>
            <person name="Iriarte A."/>
            <person name="Quiroga C."/>
        </authorList>
    </citation>
    <scope>NUCLEOTIDE SEQUENCE [LARGE SCALE GENOMIC DNA]</scope>
    <source>
        <strain evidence="1 2">Ag06-30</strain>
    </source>
</reference>
<dbReference type="AlphaFoldDB" id="A0A119D0D0"/>
<dbReference type="Proteomes" id="UP000055702">
    <property type="component" value="Unassembled WGS sequence"/>
</dbReference>
<evidence type="ECO:0000313" key="2">
    <source>
        <dbReference type="Proteomes" id="UP000055702"/>
    </source>
</evidence>
<organism evidence="1">
    <name type="scientific">Shewanella frigidimarina</name>
    <dbReference type="NCBI Taxonomy" id="56812"/>
    <lineage>
        <taxon>Bacteria</taxon>
        <taxon>Pseudomonadati</taxon>
        <taxon>Pseudomonadota</taxon>
        <taxon>Gammaproteobacteria</taxon>
        <taxon>Alteromonadales</taxon>
        <taxon>Shewanellaceae</taxon>
        <taxon>Shewanella</taxon>
    </lineage>
</organism>
<proteinExistence type="predicted"/>
<dbReference type="OMA" id="RVNMTYY"/>